<evidence type="ECO:0000313" key="5">
    <source>
        <dbReference type="Proteomes" id="UP000265140"/>
    </source>
</evidence>
<reference evidence="4" key="2">
    <citation type="submission" date="2025-08" db="UniProtKB">
        <authorList>
            <consortium name="Ensembl"/>
        </authorList>
    </citation>
    <scope>IDENTIFICATION</scope>
</reference>
<accession>A0AAY5JVP8</accession>
<keyword evidence="5" id="KW-1185">Reference proteome</keyword>
<feature type="coiled-coil region" evidence="1">
    <location>
        <begin position="11"/>
        <end position="65"/>
    </location>
</feature>
<dbReference type="GeneTree" id="ENSGT00390000011514"/>
<dbReference type="PANTHER" id="PTHR28604:SF2">
    <property type="entry name" value="RIKEN CDNA 2610028H24 GENE"/>
    <property type="match status" value="1"/>
</dbReference>
<dbReference type="Proteomes" id="UP000265140">
    <property type="component" value="Chromosome 22"/>
</dbReference>
<dbReference type="Pfam" id="PF15248">
    <property type="entry name" value="DUF4587"/>
    <property type="match status" value="1"/>
</dbReference>
<name>A0AAY5JVP8_ESOLU</name>
<protein>
    <recommendedName>
        <fullName evidence="3">DUF4587 domain-containing protein</fullName>
    </recommendedName>
</protein>
<reference evidence="4" key="3">
    <citation type="submission" date="2025-09" db="UniProtKB">
        <authorList>
            <consortium name="Ensembl"/>
        </authorList>
    </citation>
    <scope>IDENTIFICATION</scope>
</reference>
<sequence length="317" mass="35303">MTDPMVDQMNRLKLRLLEKRLEKERDNAEGRAESGLSTRSFDNQLDTLHSALRRKQDLLQRLREQHRLEYQNRPRTWGGTWRSYCPDHLPPPAPLLCPPAPIHQPASVPPPVLPPAPAAPRLPPNLIQHMWPQQPATILQQLPAQQPLIQQIPPPQIFPAPRSGSIKEDMVELMLMQNAQMHQIIMHNMMLRAMPPMAQSPPNPGPVSITPRLTSLLSTTFSGLTLLASVSATTVCLSPSRLHVNLIRHVVAMSQVKQRGNAVHHHHYGPQAYTLPPIGSPMWPSMRSSQPAGQGGAQMPSVQHVSGPITLPPLNIY</sequence>
<feature type="domain" description="DUF4587" evidence="3">
    <location>
        <begin position="162"/>
        <end position="268"/>
    </location>
</feature>
<organism evidence="4 5">
    <name type="scientific">Esox lucius</name>
    <name type="common">Northern pike</name>
    <dbReference type="NCBI Taxonomy" id="8010"/>
    <lineage>
        <taxon>Eukaryota</taxon>
        <taxon>Metazoa</taxon>
        <taxon>Chordata</taxon>
        <taxon>Craniata</taxon>
        <taxon>Vertebrata</taxon>
        <taxon>Euteleostomi</taxon>
        <taxon>Actinopterygii</taxon>
        <taxon>Neopterygii</taxon>
        <taxon>Teleostei</taxon>
        <taxon>Protacanthopterygii</taxon>
        <taxon>Esociformes</taxon>
        <taxon>Esocidae</taxon>
        <taxon>Esox</taxon>
    </lineage>
</organism>
<dbReference type="AlphaFoldDB" id="A0AAY5JVP8"/>
<dbReference type="InterPro" id="IPR038915">
    <property type="entry name" value="PRR29-like"/>
</dbReference>
<evidence type="ECO:0000313" key="4">
    <source>
        <dbReference type="Ensembl" id="ENSELUP00000080424.1"/>
    </source>
</evidence>
<keyword evidence="1" id="KW-0175">Coiled coil</keyword>
<dbReference type="PANTHER" id="PTHR28604">
    <property type="match status" value="1"/>
</dbReference>
<dbReference type="InterPro" id="IPR027904">
    <property type="entry name" value="DUF4587"/>
</dbReference>
<evidence type="ECO:0000256" key="1">
    <source>
        <dbReference type="SAM" id="Coils"/>
    </source>
</evidence>
<proteinExistence type="predicted"/>
<dbReference type="Ensembl" id="ENSELUT00000095113.1">
    <property type="protein sequence ID" value="ENSELUP00000080424.1"/>
    <property type="gene ID" value="ENSELUG00000044849.1"/>
</dbReference>
<evidence type="ECO:0000259" key="3">
    <source>
        <dbReference type="Pfam" id="PF15248"/>
    </source>
</evidence>
<feature type="region of interest" description="Disordered" evidence="2">
    <location>
        <begin position="285"/>
        <end position="304"/>
    </location>
</feature>
<evidence type="ECO:0000256" key="2">
    <source>
        <dbReference type="SAM" id="MobiDB-lite"/>
    </source>
</evidence>
<reference evidence="4 5" key="1">
    <citation type="submission" date="2020-02" db="EMBL/GenBank/DDBJ databases">
        <title>Esox lucius (northern pike) genome, fEsoLuc1, primary haplotype.</title>
        <authorList>
            <person name="Myers G."/>
            <person name="Karagic N."/>
            <person name="Meyer A."/>
            <person name="Pippel M."/>
            <person name="Reichard M."/>
            <person name="Winkler S."/>
            <person name="Tracey A."/>
            <person name="Sims Y."/>
            <person name="Howe K."/>
            <person name="Rhie A."/>
            <person name="Formenti G."/>
            <person name="Durbin R."/>
            <person name="Fedrigo O."/>
            <person name="Jarvis E.D."/>
        </authorList>
    </citation>
    <scope>NUCLEOTIDE SEQUENCE [LARGE SCALE GENOMIC DNA]</scope>
</reference>